<dbReference type="OrthoDB" id="18740at2759"/>
<feature type="compositionally biased region" description="Polar residues" evidence="4">
    <location>
        <begin position="605"/>
        <end position="617"/>
    </location>
</feature>
<feature type="region of interest" description="Disordered" evidence="4">
    <location>
        <begin position="582"/>
        <end position="618"/>
    </location>
</feature>
<feature type="coiled-coil region" evidence="3">
    <location>
        <begin position="509"/>
        <end position="543"/>
    </location>
</feature>
<keyword evidence="7" id="KW-1185">Reference proteome</keyword>
<evidence type="ECO:0000256" key="4">
    <source>
        <dbReference type="SAM" id="MobiDB-lite"/>
    </source>
</evidence>
<dbReference type="InterPro" id="IPR043197">
    <property type="entry name" value="Plakin"/>
</dbReference>
<dbReference type="Gene3D" id="2.30.30.40">
    <property type="entry name" value="SH3 Domains"/>
    <property type="match status" value="1"/>
</dbReference>
<evidence type="ECO:0000313" key="6">
    <source>
        <dbReference type="EMBL" id="VDK33496.1"/>
    </source>
</evidence>
<dbReference type="WBParaSite" id="TASK_0000448501-mRNA-1">
    <property type="protein sequence ID" value="TASK_0000448501-mRNA-1"/>
    <property type="gene ID" value="TASK_0000448501"/>
</dbReference>
<protein>
    <submittedName>
        <fullName evidence="8">SH3_10 domain-containing protein</fullName>
    </submittedName>
</protein>
<dbReference type="Pfam" id="PF17902">
    <property type="entry name" value="SH3_10"/>
    <property type="match status" value="1"/>
</dbReference>
<gene>
    <name evidence="6" type="ORF">TASK_LOCUS4486</name>
</gene>
<evidence type="ECO:0000256" key="1">
    <source>
        <dbReference type="ARBA" id="ARBA00022553"/>
    </source>
</evidence>
<keyword evidence="3" id="KW-0175">Coiled coil</keyword>
<dbReference type="Proteomes" id="UP000282613">
    <property type="component" value="Unassembled WGS sequence"/>
</dbReference>
<dbReference type="InterPro" id="IPR041615">
    <property type="entry name" value="Desmoplakin_SH3"/>
</dbReference>
<dbReference type="GO" id="GO:0005737">
    <property type="term" value="C:cytoplasm"/>
    <property type="evidence" value="ECO:0007669"/>
    <property type="project" value="TreeGrafter"/>
</dbReference>
<keyword evidence="1" id="KW-0597">Phosphoprotein</keyword>
<evidence type="ECO:0000259" key="5">
    <source>
        <dbReference type="Pfam" id="PF17902"/>
    </source>
</evidence>
<reference evidence="8" key="1">
    <citation type="submission" date="2016-04" db="UniProtKB">
        <authorList>
            <consortium name="WormBaseParasite"/>
        </authorList>
    </citation>
    <scope>IDENTIFICATION</scope>
</reference>
<feature type="region of interest" description="Disordered" evidence="4">
    <location>
        <begin position="2640"/>
        <end position="2661"/>
    </location>
</feature>
<accession>A0A0R3W3I9</accession>
<evidence type="ECO:0000313" key="8">
    <source>
        <dbReference type="WBParaSite" id="TASK_0000448501-mRNA-1"/>
    </source>
</evidence>
<dbReference type="GO" id="GO:0005882">
    <property type="term" value="C:intermediate filament"/>
    <property type="evidence" value="ECO:0007669"/>
    <property type="project" value="TreeGrafter"/>
</dbReference>
<dbReference type="PANTHER" id="PTHR23169:SF23">
    <property type="entry name" value="SHORT STOP, ISOFORM H"/>
    <property type="match status" value="1"/>
</dbReference>
<feature type="region of interest" description="Disordered" evidence="4">
    <location>
        <begin position="845"/>
        <end position="870"/>
    </location>
</feature>
<evidence type="ECO:0000256" key="3">
    <source>
        <dbReference type="SAM" id="Coils"/>
    </source>
</evidence>
<feature type="domain" description="Desmoplakin SH3" evidence="5">
    <location>
        <begin position="276"/>
        <end position="327"/>
    </location>
</feature>
<feature type="compositionally biased region" description="Basic and acidic residues" evidence="4">
    <location>
        <begin position="857"/>
        <end position="870"/>
    </location>
</feature>
<name>A0A0R3W3I9_TAEAS</name>
<proteinExistence type="predicted"/>
<reference evidence="6 7" key="2">
    <citation type="submission" date="2018-11" db="EMBL/GenBank/DDBJ databases">
        <authorList>
            <consortium name="Pathogen Informatics"/>
        </authorList>
    </citation>
    <scope>NUCLEOTIDE SEQUENCE [LARGE SCALE GENOMIC DNA]</scope>
</reference>
<dbReference type="GO" id="GO:0042060">
    <property type="term" value="P:wound healing"/>
    <property type="evidence" value="ECO:0007669"/>
    <property type="project" value="TreeGrafter"/>
</dbReference>
<dbReference type="GO" id="GO:0005198">
    <property type="term" value="F:structural molecule activity"/>
    <property type="evidence" value="ECO:0007669"/>
    <property type="project" value="TreeGrafter"/>
</dbReference>
<dbReference type="GO" id="GO:0016020">
    <property type="term" value="C:membrane"/>
    <property type="evidence" value="ECO:0007669"/>
    <property type="project" value="TreeGrafter"/>
</dbReference>
<evidence type="ECO:0000256" key="2">
    <source>
        <dbReference type="ARBA" id="ARBA00022737"/>
    </source>
</evidence>
<feature type="compositionally biased region" description="Basic and acidic residues" evidence="4">
    <location>
        <begin position="586"/>
        <end position="597"/>
    </location>
</feature>
<organism evidence="8">
    <name type="scientific">Taenia asiatica</name>
    <name type="common">Asian tapeworm</name>
    <dbReference type="NCBI Taxonomy" id="60517"/>
    <lineage>
        <taxon>Eukaryota</taxon>
        <taxon>Metazoa</taxon>
        <taxon>Spiralia</taxon>
        <taxon>Lophotrochozoa</taxon>
        <taxon>Platyhelminthes</taxon>
        <taxon>Cestoda</taxon>
        <taxon>Eucestoda</taxon>
        <taxon>Cyclophyllidea</taxon>
        <taxon>Taeniidae</taxon>
        <taxon>Taenia</taxon>
    </lineage>
</organism>
<dbReference type="EMBL" id="UYRS01018350">
    <property type="protein sequence ID" value="VDK33496.1"/>
    <property type="molecule type" value="Genomic_DNA"/>
</dbReference>
<evidence type="ECO:0000313" key="7">
    <source>
        <dbReference type="Proteomes" id="UP000282613"/>
    </source>
</evidence>
<sequence length="2708" mass="297699">MTRPWRGEGGMRWVDPERYVGDRRIVASDLKVGVNHLALDEERIRQEQFFEGILDIQQRISQNPDYQERYGDEVENLKNGIRLNADVLNYLKSITKLEVPLTTVKSFTLNKSNAVFQDLTNKITQAAIDAGSPKAASPAVFASKVIYMSKYHSLALTENVNSCWEYIAQLSLITQSHLKDAAAYQQFHHMANEVDAHIDKMTGLAEMKMALFEPQGTVDESTLLAQELEADHVELTRTWDQICQLTDMARYMKPLRNRHSRVVCGRTVDSPENIAQQIVMVKALIDFSGPDFAIRKGEEMILMNNENPNFWRVKTTFGEREVPSLVFATIGPNQNEVFKANSSLLTFCVTSFSLQKKCVSDWKRILERTKGRLVKYYATLFERYCQNDVGGSKRTYQGIPGRIYPMYLKLQVVYFAHEDAMNAFLDDIDSILIVPNYDSGILHRAYEKFTNTLMLLSPHRRPPRGAVALTESDIRVLHTPLTLLLNQVAHVDQVQARVTMTAEEVQRYLKSVEDERQHIYNEIARMEQLQKENESQLKSLADRMVDWKSKRKAYDRAIRDYTSESPDDILKYFPSTRLAKPNAIENDYRSPTDRYETDDYEPSNKFRNSSETPSSDYGQVAKQMVTSHARSKPSGMKFAGGVIQERASGKVWGGNTMSLKKSASTNDLQTQILRVTMSTSTQCNENAGVSESDAVYNTESRRQNLGSRSSSVARVKAELDAKSERHQSTTDVQAQITRVMKNASSQVGVRVMPKAIDLSRVDIDNLGLEVQNNSESTGLGLRVGQVLCPVTVGTSMDLFEGPGVQVMGINDVDSIDLQMRDSVARATTDAHRRLKVRDVQAQIFSRSSSPATASIRGDLRSDTRSKDTTRSEVQAQIGIINKAVGVQAVATMEVVNIPSQKPKKRAAEGATTSLCLLPEKDTKSMGFTVSEPSTSTVMTQISCLLHSRGIHSDLESYLSDYKKRNGINLETADLCTQMQSAEEGTNKEPQVTGFVEGRKMSHGHLKSADVETLICKVVHDADTQVSSKLVPTEVTVGRIRTKDMEVSFANPLREVDIGVPVDSLICPADMKFRSELYEGSDFEIADYSGLSDLLVTQDGSVARGSVMPDEIPVNSTDLQTGTTSELKTQAAIVLQTDKTKSAVKEIVASSKYVPKLKFVVAEIGGPSIHAPQIPTSDLQTQISDTTRPRDAAKKSEDLDENMTDFIRGHDTVEGDYSTKYKPKTQTTVATISDQNIRVVGEVVCSRCHQRYREIQMQFDSDFKANEVEKFSTQTQICNVVSDIATQSRGEEMYDEHIVPQQSPVVVDAAVQVAVELVPTDIVMSRCDIENMELEFEEESDGATSKVRMKSMACPARIKVKPHLVEGSGVHIAGINDSSKIGFSVCSATKGDVKRNSEFATKSDNDAYGELQSFVTFESPVGMNSLFQGRQSSNKLTQRYRIRLLPSKQVGRKSAPSDTVTQMVSVIKDASVQVGTQLVPQAIGIAPVHLKNMEISVTSKSKRKSEETLSASTLLYPAQVELKSRLMDDGSGIEVVPLDRVEVVNMSNLAEVDSLIHYAYPSGGLDAATQSATQIPESKKSNLLPASLVMETSQFDGRRRVPELASQSLVCELLSGTKEHQALTIRAKSVPKMNTEYSGDRSAQHLGYLTVGAVVQAVDLPGQKTPSLATQRSVEVQVGTRLVTKALKISQIPVANLKLESVSPSLERRQSFSIQAVRCPAEMITKTELCENSGIFICSLDQSKEVVIGMSDEPVHTLESPRKVVSGCWSSGTNKSMWSTAISLPIEGVQASSSNLLSNESSLTLQAEAILRPESSGFSNQTDLIHIHDSNPQFKLVVVNAGTQGASKSAIEAVSGSLTPDRRLSTVNSTMINLPRPNVEDHGVQVGVRLVPTSVEIKQMKVENTEAVLTSKTTLSSNEIDASAILCTSGIQYSEVLTETSGVHVDQIDNGDGISLNYHGDQFKTSVVSSKKCEPSISSIDGTRSWIKRGAFSNASANYLQSSKDGDSDSIGPINKRLISSASQVGTLLVPAKVCMDRIAVDQLAVDIPLTEWRTADLSVSAILASTATEMVPVITDTTGIQVIEMKDLKELGIQVEDVVYVASVVAPPVKPLNTAYGPTRDFGVGTKSADRKQEVVFISVPKANETAQLTHRAVTLLNQSTELRKVHSLLQSSSFKPRLRITSTSGTSMRLAESTSVQQSTTFKPSKCSVFTCPCGLQYSFADSICRPITGICNSSNICEVMEDSHPQFTHQQANDTALGTLRYTGEASAICQTQKRTHSADLRTQKIEQLCVNCQNKLFMTETSVAEPYDPNSVQPAITIRRSSDVDLFETSQSTSITGASTSRRGFFSRNSGKRLSGSFESLRSQSMTTKCAMCHTDLTSGDLTTSIQTSTSSLLGSEAVVNMSLKEIAEAYMGICRAIGQFDDSAEPKERASLYQTLKHNRIIQAVIADYEKDKNKEGQFFLESKEIADVVATKAKQTSYGTSEPSTYSRLRDNALVKKVVESYETYKHNQGKDSCTQTDPAQLGGATFASRDIQEIAEVVGMFEKSEGQIASKGALYADLKGNPIIQRVIKEYELNKGANATTKPGVPRAGAVHSSTAASKVGVLSIDGQVAKMESEKFASADPLTRNGSLIVRRKQKAKAEEDPISSSVSSDSEDEDIIQNWRPTQVSPLSLEEYTRFDVACSALITPETWDKKIQVDSTYQY</sequence>
<dbReference type="STRING" id="60517.A0A0R3W3I9"/>
<dbReference type="GO" id="GO:0045104">
    <property type="term" value="P:intermediate filament cytoskeleton organization"/>
    <property type="evidence" value="ECO:0007669"/>
    <property type="project" value="InterPro"/>
</dbReference>
<keyword evidence="2" id="KW-0677">Repeat</keyword>
<dbReference type="Gene3D" id="1.20.58.60">
    <property type="match status" value="1"/>
</dbReference>
<dbReference type="PANTHER" id="PTHR23169">
    <property type="entry name" value="ENVOPLAKIN"/>
    <property type="match status" value="1"/>
</dbReference>